<organism evidence="1 2">
    <name type="scientific">Paxillus rubicundulus Ve08.2h10</name>
    <dbReference type="NCBI Taxonomy" id="930991"/>
    <lineage>
        <taxon>Eukaryota</taxon>
        <taxon>Fungi</taxon>
        <taxon>Dikarya</taxon>
        <taxon>Basidiomycota</taxon>
        <taxon>Agaricomycotina</taxon>
        <taxon>Agaricomycetes</taxon>
        <taxon>Agaricomycetidae</taxon>
        <taxon>Boletales</taxon>
        <taxon>Paxilineae</taxon>
        <taxon>Paxillaceae</taxon>
        <taxon>Paxillus</taxon>
    </lineage>
</organism>
<protein>
    <submittedName>
        <fullName evidence="1">Uncharacterized protein</fullName>
    </submittedName>
</protein>
<accession>A0A0D0BJZ3</accession>
<dbReference type="AlphaFoldDB" id="A0A0D0BJZ3"/>
<dbReference type="InParanoid" id="A0A0D0BJZ3"/>
<reference evidence="1 2" key="1">
    <citation type="submission" date="2014-04" db="EMBL/GenBank/DDBJ databases">
        <authorList>
            <consortium name="DOE Joint Genome Institute"/>
            <person name="Kuo A."/>
            <person name="Kohler A."/>
            <person name="Jargeat P."/>
            <person name="Nagy L.G."/>
            <person name="Floudas D."/>
            <person name="Copeland A."/>
            <person name="Barry K.W."/>
            <person name="Cichocki N."/>
            <person name="Veneault-Fourrey C."/>
            <person name="LaButti K."/>
            <person name="Lindquist E.A."/>
            <person name="Lipzen A."/>
            <person name="Lundell T."/>
            <person name="Morin E."/>
            <person name="Murat C."/>
            <person name="Sun H."/>
            <person name="Tunlid A."/>
            <person name="Henrissat B."/>
            <person name="Grigoriev I.V."/>
            <person name="Hibbett D.S."/>
            <person name="Martin F."/>
            <person name="Nordberg H.P."/>
            <person name="Cantor M.N."/>
            <person name="Hua S.X."/>
        </authorList>
    </citation>
    <scope>NUCLEOTIDE SEQUENCE [LARGE SCALE GENOMIC DNA]</scope>
    <source>
        <strain evidence="1 2">Ve08.2h10</strain>
    </source>
</reference>
<dbReference type="Proteomes" id="UP000054538">
    <property type="component" value="Unassembled WGS sequence"/>
</dbReference>
<reference evidence="2" key="2">
    <citation type="submission" date="2015-01" db="EMBL/GenBank/DDBJ databases">
        <title>Evolutionary Origins and Diversification of the Mycorrhizal Mutualists.</title>
        <authorList>
            <consortium name="DOE Joint Genome Institute"/>
            <consortium name="Mycorrhizal Genomics Consortium"/>
            <person name="Kohler A."/>
            <person name="Kuo A."/>
            <person name="Nagy L.G."/>
            <person name="Floudas D."/>
            <person name="Copeland A."/>
            <person name="Barry K.W."/>
            <person name="Cichocki N."/>
            <person name="Veneault-Fourrey C."/>
            <person name="LaButti K."/>
            <person name="Lindquist E.A."/>
            <person name="Lipzen A."/>
            <person name="Lundell T."/>
            <person name="Morin E."/>
            <person name="Murat C."/>
            <person name="Riley R."/>
            <person name="Ohm R."/>
            <person name="Sun H."/>
            <person name="Tunlid A."/>
            <person name="Henrissat B."/>
            <person name="Grigoriev I.V."/>
            <person name="Hibbett D.S."/>
            <person name="Martin F."/>
        </authorList>
    </citation>
    <scope>NUCLEOTIDE SEQUENCE [LARGE SCALE GENOMIC DNA]</scope>
    <source>
        <strain evidence="2">Ve08.2h10</strain>
    </source>
</reference>
<dbReference type="EMBL" id="KN831396">
    <property type="protein sequence ID" value="KIK71972.1"/>
    <property type="molecule type" value="Genomic_DNA"/>
</dbReference>
<sequence>MSVMPEGATYSFPTTDFFSGMPHSDINEEGQLSSPIIWHWPDVSDYTYGDPRIYSELMNLMGLSDKAIQCTNVLGGPDTM</sequence>
<evidence type="ECO:0000313" key="1">
    <source>
        <dbReference type="EMBL" id="KIK71972.1"/>
    </source>
</evidence>
<dbReference type="HOGENOM" id="CLU_2590485_0_0_1"/>
<keyword evidence="2" id="KW-1185">Reference proteome</keyword>
<gene>
    <name evidence="1" type="ORF">PAXRUDRAFT_22562</name>
</gene>
<evidence type="ECO:0000313" key="2">
    <source>
        <dbReference type="Proteomes" id="UP000054538"/>
    </source>
</evidence>
<proteinExistence type="predicted"/>
<name>A0A0D0BJZ3_9AGAM</name>